<keyword evidence="5 8" id="KW-0472">Membrane</keyword>
<dbReference type="EMBL" id="CP104758">
    <property type="protein sequence ID" value="WBG90008.1"/>
    <property type="molecule type" value="Genomic_DNA"/>
</dbReference>
<dbReference type="GO" id="GO:0000271">
    <property type="term" value="P:polysaccharide biosynthetic process"/>
    <property type="evidence" value="ECO:0007669"/>
    <property type="project" value="InterPro"/>
</dbReference>
<keyword evidence="11" id="KW-1185">Reference proteome</keyword>
<accession>A0AAJ5U8T4</accession>
<feature type="transmembrane region" description="Helical" evidence="8">
    <location>
        <begin position="34"/>
        <end position="52"/>
    </location>
</feature>
<dbReference type="AlphaFoldDB" id="A0AAJ5U8T4"/>
<comment type="function">
    <text evidence="6 7">Involved in O antigen modification. Involved in the translocation of bactoprenol-linked glucose across the cytoplasmic membrane.</text>
</comment>
<keyword evidence="2 7" id="KW-0813">Transport</keyword>
<evidence type="ECO:0000256" key="2">
    <source>
        <dbReference type="ARBA" id="ARBA00022448"/>
    </source>
</evidence>
<evidence type="ECO:0000313" key="11">
    <source>
        <dbReference type="Proteomes" id="UP001211544"/>
    </source>
</evidence>
<keyword evidence="3 8" id="KW-0812">Transmembrane</keyword>
<sequence>MLKLFARYASVGVINTMIHWVVFTALYMSGQSQSISNFSAFCVAVTFSFFANARWTFSAEATTIRYMIYVFFMGALATATGWYGDKLSLSPVITLITFSLISLICGFMYSKYIVFREGK</sequence>
<comment type="similarity">
    <text evidence="7">Belongs to the gtrA family.</text>
</comment>
<evidence type="ECO:0000256" key="5">
    <source>
        <dbReference type="ARBA" id="ARBA00023136"/>
    </source>
</evidence>
<dbReference type="GO" id="GO:0005886">
    <property type="term" value="C:plasma membrane"/>
    <property type="evidence" value="ECO:0007669"/>
    <property type="project" value="TreeGrafter"/>
</dbReference>
<evidence type="ECO:0000256" key="1">
    <source>
        <dbReference type="ARBA" id="ARBA00004141"/>
    </source>
</evidence>
<comment type="subcellular location">
    <subcellularLocation>
        <location evidence="1">Membrane</location>
        <topology evidence="1">Multi-pass membrane protein</topology>
    </subcellularLocation>
</comment>
<dbReference type="KEGG" id="kpie:N5580_13015"/>
<feature type="domain" description="GtrA/DPMS transmembrane" evidence="9">
    <location>
        <begin position="7"/>
        <end position="115"/>
    </location>
</feature>
<evidence type="ECO:0000256" key="3">
    <source>
        <dbReference type="ARBA" id="ARBA00022692"/>
    </source>
</evidence>
<feature type="transmembrane region" description="Helical" evidence="8">
    <location>
        <begin position="89"/>
        <end position="109"/>
    </location>
</feature>
<dbReference type="PANTHER" id="PTHR38459">
    <property type="entry name" value="PROPHAGE BACTOPRENOL-LINKED GLUCOSE TRANSLOCASE HOMOLOG"/>
    <property type="match status" value="1"/>
</dbReference>
<dbReference type="PANTHER" id="PTHR38459:SF1">
    <property type="entry name" value="PROPHAGE BACTOPRENOL-LINKED GLUCOSE TRANSLOCASE HOMOLOG"/>
    <property type="match status" value="1"/>
</dbReference>
<evidence type="ECO:0000256" key="7">
    <source>
        <dbReference type="PIRNR" id="PIRNR006298"/>
    </source>
</evidence>
<evidence type="ECO:0000256" key="4">
    <source>
        <dbReference type="ARBA" id="ARBA00022989"/>
    </source>
</evidence>
<dbReference type="InterPro" id="IPR016480">
    <property type="entry name" value="Glc_translocase_bactprenl-link"/>
</dbReference>
<dbReference type="Proteomes" id="UP001211544">
    <property type="component" value="Chromosome"/>
</dbReference>
<reference evidence="10 11" key="1">
    <citation type="journal article" date="2022" name="J Glob Antimicrob Resist">
        <title>First complete genome of a multidrug resistant strain of the novel human pathogen Kalamiella piersonii (GABEKP28) identified in human saliva.</title>
        <authorList>
            <person name="McDonagh F."/>
            <person name="Singh N.K."/>
            <person name="Venkateswaran K."/>
            <person name="Lonappan A.M."/>
            <person name="Hallahan B."/>
            <person name="Tuohy A."/>
            <person name="Burke L."/>
            <person name="Kovarova A."/>
            <person name="Miliotis G."/>
        </authorList>
    </citation>
    <scope>NUCLEOTIDE SEQUENCE [LARGE SCALE GENOMIC DNA]</scope>
    <source>
        <strain evidence="10 11">GABEKP28</strain>
    </source>
</reference>
<organism evidence="10 11">
    <name type="scientific">Pantoea piersonii</name>
    <dbReference type="NCBI Taxonomy" id="2364647"/>
    <lineage>
        <taxon>Bacteria</taxon>
        <taxon>Pseudomonadati</taxon>
        <taxon>Pseudomonadota</taxon>
        <taxon>Gammaproteobacteria</taxon>
        <taxon>Enterobacterales</taxon>
        <taxon>Erwiniaceae</taxon>
        <taxon>Pantoea</taxon>
    </lineage>
</organism>
<dbReference type="InterPro" id="IPR051401">
    <property type="entry name" value="GtrA_CellWall_Glycosyl"/>
</dbReference>
<dbReference type="Pfam" id="PF04138">
    <property type="entry name" value="GtrA_DPMS_TM"/>
    <property type="match status" value="1"/>
</dbReference>
<feature type="transmembrane region" description="Helical" evidence="8">
    <location>
        <begin position="64"/>
        <end position="83"/>
    </location>
</feature>
<evidence type="ECO:0000259" key="9">
    <source>
        <dbReference type="Pfam" id="PF04138"/>
    </source>
</evidence>
<name>A0AAJ5U8T4_9GAMM</name>
<dbReference type="InterPro" id="IPR007267">
    <property type="entry name" value="GtrA_DPMS_TM"/>
</dbReference>
<dbReference type="RefSeq" id="WP_269949317.1">
    <property type="nucleotide sequence ID" value="NZ_CP104758.1"/>
</dbReference>
<evidence type="ECO:0000313" key="10">
    <source>
        <dbReference type="EMBL" id="WBG90008.1"/>
    </source>
</evidence>
<gene>
    <name evidence="10" type="ORF">N5580_13015</name>
</gene>
<feature type="transmembrane region" description="Helical" evidence="8">
    <location>
        <begin position="7"/>
        <end position="28"/>
    </location>
</feature>
<dbReference type="PIRSF" id="PIRSF006298">
    <property type="entry name" value="GtrA_prd"/>
    <property type="match status" value="1"/>
</dbReference>
<evidence type="ECO:0000256" key="8">
    <source>
        <dbReference type="SAM" id="Phobius"/>
    </source>
</evidence>
<protein>
    <recommendedName>
        <fullName evidence="7">Bactoprenol-linked glucose translocase</fullName>
    </recommendedName>
</protein>
<keyword evidence="4 8" id="KW-1133">Transmembrane helix</keyword>
<evidence type="ECO:0000256" key="6">
    <source>
        <dbReference type="ARBA" id="ARBA00025595"/>
    </source>
</evidence>
<proteinExistence type="inferred from homology"/>